<dbReference type="InterPro" id="IPR029058">
    <property type="entry name" value="AB_hydrolase_fold"/>
</dbReference>
<sequence>NLAAWAREKHPRTIRAAVASSAPLQAKLNFKGKNFNHILFHFSIKFEKEVEKIIGKRNSKCVTVIRKLFQKMRQMSTTLEGRRELVKIFRLDDSLIRPTVSPNDIANFFFVISNYISFIVMHSGINVKNHRDLLTLDVMCNKLTHSPTLQSIRTLIEMVMTSQGKSSHSGIDIGYNSFLDFVRDERWNTHTSQPRAWLYQKCHEFGHFRTSEEMNGLFGGTLPLSFFLARCNDVFGNQFSLENTEKRIAETNQYFGGNEHFQTTDVILSNGSDDPWTLLGISNSTNAGGNYIICIEGTSHVADFYPPSISDSDSLRIAQYRIIELIEDMIL</sequence>
<dbReference type="Gene3D" id="1.20.120.980">
    <property type="entry name" value="Serine carboxypeptidase S28, SKS domain"/>
    <property type="match status" value="1"/>
</dbReference>
<dbReference type="AlphaFoldDB" id="A0A498S978"/>
<comment type="similarity">
    <text evidence="1">Belongs to the peptidase S28 family.</text>
</comment>
<dbReference type="InterPro" id="IPR008758">
    <property type="entry name" value="Peptidase_S28"/>
</dbReference>
<dbReference type="Proteomes" id="UP000276991">
    <property type="component" value="Unassembled WGS sequence"/>
</dbReference>
<keyword evidence="7" id="KW-1185">Reference proteome</keyword>
<evidence type="ECO:0000256" key="2">
    <source>
        <dbReference type="ARBA" id="ARBA00022670"/>
    </source>
</evidence>
<dbReference type="PANTHER" id="PTHR11010">
    <property type="entry name" value="PROTEASE S28 PRO-X CARBOXYPEPTIDASE-RELATED"/>
    <property type="match status" value="1"/>
</dbReference>
<accession>A0A498S978</accession>
<evidence type="ECO:0000313" key="7">
    <source>
        <dbReference type="Proteomes" id="UP000276991"/>
    </source>
</evidence>
<evidence type="ECO:0000256" key="5">
    <source>
        <dbReference type="ARBA" id="ARBA00023180"/>
    </source>
</evidence>
<dbReference type="GO" id="GO:0070008">
    <property type="term" value="F:serine-type exopeptidase activity"/>
    <property type="evidence" value="ECO:0007669"/>
    <property type="project" value="InterPro"/>
</dbReference>
<keyword evidence="2" id="KW-0645">Protease</keyword>
<reference evidence="6 7" key="1">
    <citation type="submission" date="2018-08" db="EMBL/GenBank/DDBJ databases">
        <authorList>
            <person name="Laetsch R D."/>
            <person name="Stevens L."/>
            <person name="Kumar S."/>
            <person name="Blaxter L. M."/>
        </authorList>
    </citation>
    <scope>NUCLEOTIDE SEQUENCE [LARGE SCALE GENOMIC DNA]</scope>
</reference>
<dbReference type="Gene3D" id="3.40.50.1820">
    <property type="entry name" value="alpha/beta hydrolase"/>
    <property type="match status" value="1"/>
</dbReference>
<proteinExistence type="inferred from homology"/>
<dbReference type="GO" id="GO:0006508">
    <property type="term" value="P:proteolysis"/>
    <property type="evidence" value="ECO:0007669"/>
    <property type="project" value="UniProtKB-KW"/>
</dbReference>
<dbReference type="OrthoDB" id="1735038at2759"/>
<name>A0A498S978_ACAVI</name>
<keyword evidence="3" id="KW-0732">Signal</keyword>
<dbReference type="EMBL" id="UPTC01000373">
    <property type="protein sequence ID" value="VBB28270.1"/>
    <property type="molecule type" value="Genomic_DNA"/>
</dbReference>
<evidence type="ECO:0000256" key="4">
    <source>
        <dbReference type="ARBA" id="ARBA00022801"/>
    </source>
</evidence>
<dbReference type="GO" id="GO:0008239">
    <property type="term" value="F:dipeptidyl-peptidase activity"/>
    <property type="evidence" value="ECO:0007669"/>
    <property type="project" value="TreeGrafter"/>
</dbReference>
<evidence type="ECO:0008006" key="8">
    <source>
        <dbReference type="Google" id="ProtNLM"/>
    </source>
</evidence>
<dbReference type="InterPro" id="IPR042269">
    <property type="entry name" value="Ser_carbopepase_S28_SKS"/>
</dbReference>
<feature type="non-terminal residue" evidence="6">
    <location>
        <position position="1"/>
    </location>
</feature>
<dbReference type="Pfam" id="PF05577">
    <property type="entry name" value="Peptidase_S28"/>
    <property type="match status" value="1"/>
</dbReference>
<evidence type="ECO:0000256" key="1">
    <source>
        <dbReference type="ARBA" id="ARBA00011079"/>
    </source>
</evidence>
<keyword evidence="4" id="KW-0378">Hydrolase</keyword>
<gene>
    <name evidence="6" type="ORF">NAV_LOCUS3100</name>
</gene>
<protein>
    <recommendedName>
        <fullName evidence="8">Serine carboxypeptidase S28</fullName>
    </recommendedName>
</protein>
<evidence type="ECO:0000313" key="6">
    <source>
        <dbReference type="EMBL" id="VBB28270.1"/>
    </source>
</evidence>
<evidence type="ECO:0000256" key="3">
    <source>
        <dbReference type="ARBA" id="ARBA00022729"/>
    </source>
</evidence>
<dbReference type="PANTHER" id="PTHR11010:SF117">
    <property type="entry name" value="SERINE PROTEASE 16"/>
    <property type="match status" value="1"/>
</dbReference>
<keyword evidence="5" id="KW-0325">Glycoprotein</keyword>
<organism evidence="6 7">
    <name type="scientific">Acanthocheilonema viteae</name>
    <name type="common">Filarial nematode worm</name>
    <name type="synonym">Dipetalonema viteae</name>
    <dbReference type="NCBI Taxonomy" id="6277"/>
    <lineage>
        <taxon>Eukaryota</taxon>
        <taxon>Metazoa</taxon>
        <taxon>Ecdysozoa</taxon>
        <taxon>Nematoda</taxon>
        <taxon>Chromadorea</taxon>
        <taxon>Rhabditida</taxon>
        <taxon>Spirurina</taxon>
        <taxon>Spiruromorpha</taxon>
        <taxon>Filarioidea</taxon>
        <taxon>Onchocercidae</taxon>
        <taxon>Acanthocheilonema</taxon>
    </lineage>
</organism>